<feature type="compositionally biased region" description="Polar residues" evidence="1">
    <location>
        <begin position="269"/>
        <end position="281"/>
    </location>
</feature>
<feature type="non-terminal residue" evidence="2">
    <location>
        <position position="377"/>
    </location>
</feature>
<feature type="region of interest" description="Disordered" evidence="1">
    <location>
        <begin position="75"/>
        <end position="105"/>
    </location>
</feature>
<feature type="compositionally biased region" description="Basic and acidic residues" evidence="1">
    <location>
        <begin position="19"/>
        <end position="28"/>
    </location>
</feature>
<dbReference type="AlphaFoldDB" id="A0A9N9GVH6"/>
<feature type="compositionally biased region" description="Polar residues" evidence="1">
    <location>
        <begin position="302"/>
        <end position="315"/>
    </location>
</feature>
<feature type="compositionally biased region" description="Low complexity" evidence="1">
    <location>
        <begin position="91"/>
        <end position="101"/>
    </location>
</feature>
<gene>
    <name evidence="2" type="ORF">PBRASI_LOCUS9345</name>
</gene>
<evidence type="ECO:0000256" key="1">
    <source>
        <dbReference type="SAM" id="MobiDB-lite"/>
    </source>
</evidence>
<protein>
    <submittedName>
        <fullName evidence="2">10447_t:CDS:1</fullName>
    </submittedName>
</protein>
<feature type="region of interest" description="Disordered" evidence="1">
    <location>
        <begin position="222"/>
        <end position="321"/>
    </location>
</feature>
<proteinExistence type="predicted"/>
<dbReference type="Proteomes" id="UP000789739">
    <property type="component" value="Unassembled WGS sequence"/>
</dbReference>
<evidence type="ECO:0000313" key="2">
    <source>
        <dbReference type="EMBL" id="CAG8632768.1"/>
    </source>
</evidence>
<feature type="region of interest" description="Disordered" evidence="1">
    <location>
        <begin position="1"/>
        <end position="28"/>
    </location>
</feature>
<reference evidence="2" key="1">
    <citation type="submission" date="2021-06" db="EMBL/GenBank/DDBJ databases">
        <authorList>
            <person name="Kallberg Y."/>
            <person name="Tangrot J."/>
            <person name="Rosling A."/>
        </authorList>
    </citation>
    <scope>NUCLEOTIDE SEQUENCE</scope>
    <source>
        <strain evidence="2">BR232B</strain>
    </source>
</reference>
<comment type="caution">
    <text evidence="2">The sequence shown here is derived from an EMBL/GenBank/DDBJ whole genome shotgun (WGS) entry which is preliminary data.</text>
</comment>
<evidence type="ECO:0000313" key="3">
    <source>
        <dbReference type="Proteomes" id="UP000789739"/>
    </source>
</evidence>
<keyword evidence="3" id="KW-1185">Reference proteome</keyword>
<feature type="non-terminal residue" evidence="2">
    <location>
        <position position="1"/>
    </location>
</feature>
<name>A0A9N9GVH6_9GLOM</name>
<sequence>MQGRKKKKPPSSMTLYQRKLQEEERSSIEVDEFFSKSSGEALKGEKGSPYRACTLHAEASKFDGMTILNRITEIVSDEEEGNEVPKPSENTTHQQPTTTKTQEVEVRISPMGSPELQALLNRKEGSTPLDPIQSTASLTSSLVYTCEIEGCSNTANYEARIENKNGLATARVCVEHATDNIEGNETKSLTLTNTENMSAYSMSSISLSDNEDNDKVKHIVNKVLNTKGKPSYQTKGQKRNKGRRTSNPTQKQAVSFDINSDEDFPSLPGQRTSTKTSSQNVGIAPPKGDTRKGPSPKRARTNKQPSNPVTMNIDSSSEDEVPSRFNRAIIPKIDHPTPFPKKPTNANALILAIDGEPVGVSLKWAPIHLLKAVAGND</sequence>
<dbReference type="EMBL" id="CAJVPI010001987">
    <property type="protein sequence ID" value="CAG8632768.1"/>
    <property type="molecule type" value="Genomic_DNA"/>
</dbReference>
<accession>A0A9N9GVH6</accession>
<organism evidence="2 3">
    <name type="scientific">Paraglomus brasilianum</name>
    <dbReference type="NCBI Taxonomy" id="144538"/>
    <lineage>
        <taxon>Eukaryota</taxon>
        <taxon>Fungi</taxon>
        <taxon>Fungi incertae sedis</taxon>
        <taxon>Mucoromycota</taxon>
        <taxon>Glomeromycotina</taxon>
        <taxon>Glomeromycetes</taxon>
        <taxon>Paraglomerales</taxon>
        <taxon>Paraglomeraceae</taxon>
        <taxon>Paraglomus</taxon>
    </lineage>
</organism>